<reference evidence="1" key="1">
    <citation type="submission" date="2012-02" db="EMBL/GenBank/DDBJ databases">
        <title>The complete genome of Frateuria aurantia DSM 6220.</title>
        <authorList>
            <consortium name="US DOE Joint Genome Institute (JGI-PGF)"/>
            <person name="Lucas S."/>
            <person name="Copeland A."/>
            <person name="Lapidus A."/>
            <person name="Glavina del Rio T."/>
            <person name="Dalin E."/>
            <person name="Tice H."/>
            <person name="Bruce D."/>
            <person name="Goodwin L."/>
            <person name="Pitluck S."/>
            <person name="Peters L."/>
            <person name="Ovchinnikova G."/>
            <person name="Teshima H."/>
            <person name="Kyrpides N."/>
            <person name="Mavromatis K."/>
            <person name="Ivanova N."/>
            <person name="Brettin T."/>
            <person name="Detter J.C."/>
            <person name="Han C."/>
            <person name="Larimer F."/>
            <person name="Land M."/>
            <person name="Hauser L."/>
            <person name="Markowitz V."/>
            <person name="Cheng J.-F."/>
            <person name="Hugenholtz P."/>
            <person name="Woyke T."/>
            <person name="Wu D."/>
            <person name="Brambilla E."/>
            <person name="Klenk H.-P."/>
            <person name="Eisen J.A."/>
        </authorList>
    </citation>
    <scope>NUCLEOTIDE SEQUENCE</scope>
    <source>
        <strain evidence="1">DSM 6220</strain>
    </source>
</reference>
<dbReference type="AlphaFoldDB" id="H8L4I9"/>
<name>H8L4I9_FRAAD</name>
<evidence type="ECO:0000313" key="1">
    <source>
        <dbReference type="EMBL" id="AFC85663.1"/>
    </source>
</evidence>
<sequence length="298" mass="32907">MKSRLWWGVLGWVIWSLSGCLADGLRATESGLVESRLLMRGTVDISGDGRLLGWSIPHFETASKAVREEVEQAIAGWRFKPLPGDIKKGRWFMALWLAGPKAGSEPRPAGLAGVSFSRIGLADIFQSGQAGPSFAYPHRMIRDQVEGRVKVLVEIGPTGRVLHADAVQVNLFRQAATFEMRRWRRLFARAAVDGLRHYRFASLLQVGQADSEKVLLVVPVDFFLDRDGAARASQECQKPYGIWLSYIPGPMAKPAWVPAALINEMGVAIEPDVPRVIDLRVRLLDPPRGLAGMDFPDG</sequence>
<protein>
    <submittedName>
        <fullName evidence="1">Gram-negative bacterial tonB protein</fullName>
    </submittedName>
</protein>
<dbReference type="HOGENOM" id="CLU_085304_0_0_6"/>
<dbReference type="KEGG" id="fau:Fraau_1206"/>
<dbReference type="PROSITE" id="PS51257">
    <property type="entry name" value="PROKAR_LIPOPROTEIN"/>
    <property type="match status" value="1"/>
</dbReference>
<dbReference type="eggNOG" id="COG0810">
    <property type="taxonomic scope" value="Bacteria"/>
</dbReference>
<dbReference type="OrthoDB" id="5982524at2"/>
<evidence type="ECO:0000313" key="2">
    <source>
        <dbReference type="Proteomes" id="UP000005234"/>
    </source>
</evidence>
<gene>
    <name evidence="1" type="ordered locus">Fraau_1206</name>
</gene>
<dbReference type="SUPFAM" id="SSF74653">
    <property type="entry name" value="TolA/TonB C-terminal domain"/>
    <property type="match status" value="1"/>
</dbReference>
<dbReference type="STRING" id="767434.Fraau_1206"/>
<keyword evidence="2" id="KW-1185">Reference proteome</keyword>
<accession>H8L4I9</accession>
<dbReference type="EMBL" id="CP003350">
    <property type="protein sequence ID" value="AFC85663.1"/>
    <property type="molecule type" value="Genomic_DNA"/>
</dbReference>
<proteinExistence type="predicted"/>
<dbReference type="Proteomes" id="UP000005234">
    <property type="component" value="Chromosome"/>
</dbReference>
<dbReference type="Gene3D" id="3.30.1150.10">
    <property type="match status" value="1"/>
</dbReference>
<dbReference type="RefSeq" id="WP_014402669.1">
    <property type="nucleotide sequence ID" value="NC_017033.1"/>
</dbReference>
<organism evidence="1 2">
    <name type="scientific">Frateuria aurantia (strain ATCC 33424 / DSM 6220 / KCTC 2777 / LMG 1558 / NBRC 3245 / NCIMB 13370)</name>
    <name type="common">Acetobacter aurantius</name>
    <dbReference type="NCBI Taxonomy" id="767434"/>
    <lineage>
        <taxon>Bacteria</taxon>
        <taxon>Pseudomonadati</taxon>
        <taxon>Pseudomonadota</taxon>
        <taxon>Gammaproteobacteria</taxon>
        <taxon>Lysobacterales</taxon>
        <taxon>Rhodanobacteraceae</taxon>
        <taxon>Frateuria</taxon>
    </lineage>
</organism>